<evidence type="ECO:0000313" key="1">
    <source>
        <dbReference type="EMBL" id="KAF5903604.1"/>
    </source>
</evidence>
<evidence type="ECO:0000313" key="2">
    <source>
        <dbReference type="Proteomes" id="UP000727407"/>
    </source>
</evidence>
<gene>
    <name evidence="1" type="ORF">DAT39_006688</name>
</gene>
<accession>A0A8J4U3S4</accession>
<dbReference type="Proteomes" id="UP000727407">
    <property type="component" value="Unassembled WGS sequence"/>
</dbReference>
<reference evidence="1" key="1">
    <citation type="submission" date="2020-07" db="EMBL/GenBank/DDBJ databases">
        <title>Clarias magur genome sequencing, assembly and annotation.</title>
        <authorList>
            <person name="Kushwaha B."/>
            <person name="Kumar R."/>
            <person name="Das P."/>
            <person name="Joshi C.G."/>
            <person name="Kumar D."/>
            <person name="Nagpure N.S."/>
            <person name="Pandey M."/>
            <person name="Agarwal S."/>
            <person name="Srivastava S."/>
            <person name="Singh M."/>
            <person name="Sahoo L."/>
            <person name="Jayasankar P."/>
            <person name="Meher P.K."/>
            <person name="Koringa P.G."/>
            <person name="Iquebal M.A."/>
            <person name="Das S.P."/>
            <person name="Bit A."/>
            <person name="Patnaik S."/>
            <person name="Patel N."/>
            <person name="Shah T.M."/>
            <person name="Hinsu A."/>
            <person name="Jena J.K."/>
        </authorList>
    </citation>
    <scope>NUCLEOTIDE SEQUENCE</scope>
    <source>
        <strain evidence="1">CIFAMagur01</strain>
        <tissue evidence="1">Testis</tissue>
    </source>
</reference>
<keyword evidence="2" id="KW-1185">Reference proteome</keyword>
<proteinExistence type="predicted"/>
<comment type="caution">
    <text evidence="1">The sequence shown here is derived from an EMBL/GenBank/DDBJ whole genome shotgun (WGS) entry which is preliminary data.</text>
</comment>
<protein>
    <submittedName>
        <fullName evidence="1">Uncharacterized protein</fullName>
    </submittedName>
</protein>
<name>A0A8J4U3S4_CLAMG</name>
<dbReference type="EMBL" id="QNUK01000071">
    <property type="protein sequence ID" value="KAF5903604.1"/>
    <property type="molecule type" value="Genomic_DNA"/>
</dbReference>
<dbReference type="AlphaFoldDB" id="A0A8J4U3S4"/>
<organism evidence="1 2">
    <name type="scientific">Clarias magur</name>
    <name type="common">Asian catfish</name>
    <name type="synonym">Macropteronotus magur</name>
    <dbReference type="NCBI Taxonomy" id="1594786"/>
    <lineage>
        <taxon>Eukaryota</taxon>
        <taxon>Metazoa</taxon>
        <taxon>Chordata</taxon>
        <taxon>Craniata</taxon>
        <taxon>Vertebrata</taxon>
        <taxon>Euteleostomi</taxon>
        <taxon>Actinopterygii</taxon>
        <taxon>Neopterygii</taxon>
        <taxon>Teleostei</taxon>
        <taxon>Ostariophysi</taxon>
        <taxon>Siluriformes</taxon>
        <taxon>Clariidae</taxon>
        <taxon>Clarias</taxon>
    </lineage>
</organism>
<sequence length="136" mass="15260">MRRSAKTQESVSAREIETKLELDLDVSELGSPICWTRSALQPGEQRNHFTLNIAQINLIAIATVHRADSPANMGTTPVEISPHLHDSDTLRDASANTLSRVVELQADKLLSTYVKWRAWCYYVKRDDSESHGDPKS</sequence>